<dbReference type="GO" id="GO:0005576">
    <property type="term" value="C:extracellular region"/>
    <property type="evidence" value="ECO:0007669"/>
    <property type="project" value="TreeGrafter"/>
</dbReference>
<name>A0AB34FLR9_9HYPO</name>
<dbReference type="PRINTS" id="PR00792">
    <property type="entry name" value="PEPSIN"/>
</dbReference>
<evidence type="ECO:0000313" key="6">
    <source>
        <dbReference type="Proteomes" id="UP001163105"/>
    </source>
</evidence>
<feature type="compositionally biased region" description="Polar residues" evidence="2">
    <location>
        <begin position="525"/>
        <end position="535"/>
    </location>
</feature>
<dbReference type="PANTHER" id="PTHR47965:SF101">
    <property type="entry name" value="HYPOTHETICAL ASPARTYL PROTEASE (EUROFUNG)-RELATED"/>
    <property type="match status" value="1"/>
</dbReference>
<evidence type="ECO:0000313" key="5">
    <source>
        <dbReference type="EMBL" id="KAJ6439346.1"/>
    </source>
</evidence>
<evidence type="ECO:0000256" key="3">
    <source>
        <dbReference type="SAM" id="Phobius"/>
    </source>
</evidence>
<dbReference type="AlphaFoldDB" id="A0AB34FLR9"/>
<dbReference type="InterPro" id="IPR033121">
    <property type="entry name" value="PEPTIDASE_A1"/>
</dbReference>
<dbReference type="InterPro" id="IPR001461">
    <property type="entry name" value="Aspartic_peptidase_A1"/>
</dbReference>
<gene>
    <name evidence="5" type="ORF">O9K51_07231</name>
</gene>
<keyword evidence="3" id="KW-0812">Transmembrane</keyword>
<dbReference type="CDD" id="cd05471">
    <property type="entry name" value="pepsin_like"/>
    <property type="match status" value="1"/>
</dbReference>
<comment type="caution">
    <text evidence="5">The sequence shown here is derived from an EMBL/GenBank/DDBJ whole genome shotgun (WGS) entry which is preliminary data.</text>
</comment>
<organism evidence="5 6">
    <name type="scientific">Purpureocillium lavendulum</name>
    <dbReference type="NCBI Taxonomy" id="1247861"/>
    <lineage>
        <taxon>Eukaryota</taxon>
        <taxon>Fungi</taxon>
        <taxon>Dikarya</taxon>
        <taxon>Ascomycota</taxon>
        <taxon>Pezizomycotina</taxon>
        <taxon>Sordariomycetes</taxon>
        <taxon>Hypocreomycetidae</taxon>
        <taxon>Hypocreales</taxon>
        <taxon>Ophiocordycipitaceae</taxon>
        <taxon>Purpureocillium</taxon>
    </lineage>
</organism>
<dbReference type="Pfam" id="PF00026">
    <property type="entry name" value="Asp"/>
    <property type="match status" value="1"/>
</dbReference>
<dbReference type="GO" id="GO:0009277">
    <property type="term" value="C:fungal-type cell wall"/>
    <property type="evidence" value="ECO:0007669"/>
    <property type="project" value="TreeGrafter"/>
</dbReference>
<dbReference type="InterPro" id="IPR034164">
    <property type="entry name" value="Pepsin-like_dom"/>
</dbReference>
<feature type="compositionally biased region" description="Basic and acidic residues" evidence="2">
    <location>
        <begin position="487"/>
        <end position="515"/>
    </location>
</feature>
<keyword evidence="5" id="KW-0378">Hydrolase</keyword>
<keyword evidence="3" id="KW-0472">Membrane</keyword>
<feature type="compositionally biased region" description="Low complexity" evidence="2">
    <location>
        <begin position="588"/>
        <end position="604"/>
    </location>
</feature>
<evidence type="ECO:0000259" key="4">
    <source>
        <dbReference type="PROSITE" id="PS51767"/>
    </source>
</evidence>
<sequence>MRIPLLAGRASDPAPVAVSASQFFEGIDGPWSTFELRVGTPAQNIRFLPGTSSTLTTVVLPEGCQGQPKECAENRGGAFNKTASSTWDEIGLFGLGFEKGLGYSDNGDFGHDTVGLGYLGSGGPVVNNSVVAGVAGSEFYLAVLGLKPEPTNFTTQNDPQPSFMQLLKKEAKIPSLSYSYTAGAPYRLNKALGSLILGGYDTSKFQDTNKTHTLLSDQSRDITVGIKSITTNATGSDNDSNLLPSGLISSYIDSSIAELYLPLDACKAFEKAFGLNYNDTAEMYLVDDKLHDKLTKNNPSVTLSITAAIEGGDTFDVTLPYASFDLQAKPPLVKNATRYFPLKRAANDTQYTLGRTFLQEAYLIVDYERSTFAVHPRVWNASAVSHIVPLLPPSAETSTPPQAPDANGESGLSAGAIAGASVGAIAAFVLIIVLPLWFFLIVPRRRRAAEFKNKEAEQTAASSSDGNDAAAAGAGETPTDQMTAEIEGDRPTPEVEGDKPTPEVEGDRPTPEVEGSKPTPEVEGSTPTPEVQGSEPTEKGTMQSDPHSSSSPQPAELFTPPPELLGVEIHEMPGSDVPELPGDHVRRPLSFTRSSRSSSMSSRSGEFWEEGRRRESQQPNP</sequence>
<dbReference type="EMBL" id="JAQHRD010000006">
    <property type="protein sequence ID" value="KAJ6439346.1"/>
    <property type="molecule type" value="Genomic_DNA"/>
</dbReference>
<keyword evidence="3" id="KW-1133">Transmembrane helix</keyword>
<evidence type="ECO:0000256" key="2">
    <source>
        <dbReference type="SAM" id="MobiDB-lite"/>
    </source>
</evidence>
<dbReference type="SUPFAM" id="SSF50630">
    <property type="entry name" value="Acid proteases"/>
    <property type="match status" value="1"/>
</dbReference>
<feature type="compositionally biased region" description="Basic and acidic residues" evidence="2">
    <location>
        <begin position="609"/>
        <end position="621"/>
    </location>
</feature>
<dbReference type="PROSITE" id="PS51767">
    <property type="entry name" value="PEPTIDASE_A1"/>
    <property type="match status" value="1"/>
</dbReference>
<protein>
    <submittedName>
        <fullName evidence="5">Acid protease</fullName>
    </submittedName>
</protein>
<proteinExistence type="inferred from homology"/>
<dbReference type="GO" id="GO:0031505">
    <property type="term" value="P:fungal-type cell wall organization"/>
    <property type="evidence" value="ECO:0007669"/>
    <property type="project" value="TreeGrafter"/>
</dbReference>
<accession>A0AB34FLR9</accession>
<dbReference type="GO" id="GO:0006508">
    <property type="term" value="P:proteolysis"/>
    <property type="evidence" value="ECO:0007669"/>
    <property type="project" value="UniProtKB-KW"/>
</dbReference>
<keyword evidence="6" id="KW-1185">Reference proteome</keyword>
<feature type="domain" description="Peptidase A1" evidence="4">
    <location>
        <begin position="32"/>
        <end position="375"/>
    </location>
</feature>
<feature type="transmembrane region" description="Helical" evidence="3">
    <location>
        <begin position="417"/>
        <end position="442"/>
    </location>
</feature>
<dbReference type="Proteomes" id="UP001163105">
    <property type="component" value="Unassembled WGS sequence"/>
</dbReference>
<feature type="region of interest" description="Disordered" evidence="2">
    <location>
        <begin position="456"/>
        <end position="621"/>
    </location>
</feature>
<evidence type="ECO:0000256" key="1">
    <source>
        <dbReference type="ARBA" id="ARBA00007447"/>
    </source>
</evidence>
<reference evidence="5" key="1">
    <citation type="submission" date="2023-01" db="EMBL/GenBank/DDBJ databases">
        <title>The growth and conidiation of Purpureocillium lavendulum are regulated by nitrogen source and histone H3K14 acetylation.</title>
        <authorList>
            <person name="Tang P."/>
            <person name="Han J."/>
            <person name="Zhang C."/>
            <person name="Tang P."/>
            <person name="Qi F."/>
            <person name="Zhang K."/>
            <person name="Liang L."/>
        </authorList>
    </citation>
    <scope>NUCLEOTIDE SEQUENCE</scope>
    <source>
        <strain evidence="5">YMF1.00683</strain>
    </source>
</reference>
<dbReference type="InterPro" id="IPR021109">
    <property type="entry name" value="Peptidase_aspartic_dom_sf"/>
</dbReference>
<comment type="similarity">
    <text evidence="1">Belongs to the peptidase A1 family.</text>
</comment>
<dbReference type="PANTHER" id="PTHR47965">
    <property type="entry name" value="ASPARTYL PROTEASE-RELATED"/>
    <property type="match status" value="1"/>
</dbReference>
<feature type="compositionally biased region" description="Low complexity" evidence="2">
    <location>
        <begin position="543"/>
        <end position="554"/>
    </location>
</feature>
<keyword evidence="5" id="KW-0645">Protease</keyword>
<feature type="compositionally biased region" description="Low complexity" evidence="2">
    <location>
        <begin position="460"/>
        <end position="475"/>
    </location>
</feature>
<dbReference type="GO" id="GO:0004190">
    <property type="term" value="F:aspartic-type endopeptidase activity"/>
    <property type="evidence" value="ECO:0007669"/>
    <property type="project" value="InterPro"/>
</dbReference>
<dbReference type="Gene3D" id="2.40.70.10">
    <property type="entry name" value="Acid Proteases"/>
    <property type="match status" value="2"/>
</dbReference>